<feature type="compositionally biased region" description="Low complexity" evidence="3">
    <location>
        <begin position="1"/>
        <end position="39"/>
    </location>
</feature>
<dbReference type="Pfam" id="PF13472">
    <property type="entry name" value="Lipase_GDSL_2"/>
    <property type="match status" value="1"/>
</dbReference>
<dbReference type="PANTHER" id="PTHR30383">
    <property type="entry name" value="THIOESTERASE 1/PROTEASE 1/LYSOPHOSPHOLIPASE L1"/>
    <property type="match status" value="1"/>
</dbReference>
<feature type="domain" description="Fibronectin type-III" evidence="5">
    <location>
        <begin position="333"/>
        <end position="433"/>
    </location>
</feature>
<dbReference type="InterPro" id="IPR051532">
    <property type="entry name" value="Ester_Hydrolysis_Enzymes"/>
</dbReference>
<dbReference type="Gene3D" id="2.60.40.10">
    <property type="entry name" value="Immunoglobulins"/>
    <property type="match status" value="1"/>
</dbReference>
<dbReference type="InterPro" id="IPR003961">
    <property type="entry name" value="FN3_dom"/>
</dbReference>
<dbReference type="PANTHER" id="PTHR30383:SF5">
    <property type="entry name" value="SGNH HYDROLASE-TYPE ESTERASE DOMAIN-CONTAINING PROTEIN"/>
    <property type="match status" value="1"/>
</dbReference>
<reference evidence="6" key="1">
    <citation type="submission" date="2021-10" db="EMBL/GenBank/DDBJ databases">
        <title>Streptomonospora sp. nov., isolated from mangrove soil.</title>
        <authorList>
            <person name="Chen X."/>
            <person name="Ge X."/>
            <person name="Liu W."/>
        </authorList>
    </citation>
    <scope>NUCLEOTIDE SEQUENCE</scope>
    <source>
        <strain evidence="6">S1-112</strain>
    </source>
</reference>
<dbReference type="RefSeq" id="WP_270074491.1">
    <property type="nucleotide sequence ID" value="NZ_JAJAQC010000052.1"/>
</dbReference>
<dbReference type="Proteomes" id="UP001140076">
    <property type="component" value="Unassembled WGS sequence"/>
</dbReference>
<dbReference type="Gene3D" id="3.40.50.1110">
    <property type="entry name" value="SGNH hydrolase"/>
    <property type="match status" value="1"/>
</dbReference>
<sequence>MGPDGPAASAADAADAADSGVPAGAPTDGTGAPGTGTDPGTRRRARFQPTSLGLFGIAAAAMCATLLLIQLASGPFRVDEPPAAAGPGGAPEDVATPPEGTARVMVAGDSIAQGSSGDYTWRYRLWRHLRQESGVEVDFVGPHTTLLDVVAGAQGDTRYADPDFDTDHAALWGSTAGDVADSVGEHVAEYDPHYLLLMAGVNDFVSGGTAQTALADIRDAVSTARVARGDLQIVIGELTPVWGGTAAERMNAEIAEFNAALPGLAAEITGENSPVTVARTARGYAPADDTWDGTHPNARGELKIAAAFADALATTLHLGEPYPRPLPDVRVGPRRAPEVEAEALARDVRLTWEPVPGATRYHVFQRRVRPEPDDLVRLPMEVAAPEDGGPPSATIDRLLAGATYEFVVQPFKGDNGGVRSDPVEITAGDHPPPAPEWVRLAQDRTTLVWAQVPDATHFEVWRRPLSCAPPSPRPSPGEPSGDGPSGGGSAGEPDCRPQDGEGPGEGAGWQSAAVVNGDRRWTVAPDGAPGWELAVRAHRDFVPGAYSATVVYEVPE</sequence>
<protein>
    <submittedName>
        <fullName evidence="6">GDSL-type esterase/lipase family protein</fullName>
    </submittedName>
</protein>
<organism evidence="6 7">
    <name type="scientific">Streptomonospora mangrovi</name>
    <dbReference type="NCBI Taxonomy" id="2883123"/>
    <lineage>
        <taxon>Bacteria</taxon>
        <taxon>Bacillati</taxon>
        <taxon>Actinomycetota</taxon>
        <taxon>Actinomycetes</taxon>
        <taxon>Streptosporangiales</taxon>
        <taxon>Nocardiopsidaceae</taxon>
        <taxon>Streptomonospora</taxon>
    </lineage>
</organism>
<feature type="region of interest" description="Disordered" evidence="3">
    <location>
        <begin position="1"/>
        <end position="44"/>
    </location>
</feature>
<evidence type="ECO:0000313" key="7">
    <source>
        <dbReference type="Proteomes" id="UP001140076"/>
    </source>
</evidence>
<dbReference type="EMBL" id="JAJAQC010000052">
    <property type="protein sequence ID" value="MDA0567242.1"/>
    <property type="molecule type" value="Genomic_DNA"/>
</dbReference>
<dbReference type="InterPro" id="IPR036116">
    <property type="entry name" value="FN3_sf"/>
</dbReference>
<keyword evidence="4" id="KW-1133">Transmembrane helix</keyword>
<proteinExistence type="predicted"/>
<dbReference type="InterPro" id="IPR013783">
    <property type="entry name" value="Ig-like_fold"/>
</dbReference>
<keyword evidence="4" id="KW-0812">Transmembrane</keyword>
<dbReference type="PROSITE" id="PS50853">
    <property type="entry name" value="FN3"/>
    <property type="match status" value="1"/>
</dbReference>
<keyword evidence="4" id="KW-0472">Membrane</keyword>
<feature type="region of interest" description="Disordered" evidence="3">
    <location>
        <begin position="464"/>
        <end position="526"/>
    </location>
</feature>
<keyword evidence="2" id="KW-0119">Carbohydrate metabolism</keyword>
<evidence type="ECO:0000256" key="1">
    <source>
        <dbReference type="ARBA" id="ARBA00023295"/>
    </source>
</evidence>
<name>A0A9X3NPQ8_9ACTN</name>
<dbReference type="CDD" id="cd00063">
    <property type="entry name" value="FN3"/>
    <property type="match status" value="1"/>
</dbReference>
<evidence type="ECO:0000313" key="6">
    <source>
        <dbReference type="EMBL" id="MDA0567242.1"/>
    </source>
</evidence>
<evidence type="ECO:0000256" key="3">
    <source>
        <dbReference type="SAM" id="MobiDB-lite"/>
    </source>
</evidence>
<feature type="transmembrane region" description="Helical" evidence="4">
    <location>
        <begin position="52"/>
        <end position="72"/>
    </location>
</feature>
<dbReference type="GO" id="GO:0000272">
    <property type="term" value="P:polysaccharide catabolic process"/>
    <property type="evidence" value="ECO:0007669"/>
    <property type="project" value="UniProtKB-KW"/>
</dbReference>
<dbReference type="SUPFAM" id="SSF52266">
    <property type="entry name" value="SGNH hydrolase"/>
    <property type="match status" value="1"/>
</dbReference>
<keyword evidence="7" id="KW-1185">Reference proteome</keyword>
<evidence type="ECO:0000256" key="4">
    <source>
        <dbReference type="SAM" id="Phobius"/>
    </source>
</evidence>
<comment type="caution">
    <text evidence="6">The sequence shown here is derived from an EMBL/GenBank/DDBJ whole genome shotgun (WGS) entry which is preliminary data.</text>
</comment>
<feature type="compositionally biased region" description="Pro residues" evidence="3">
    <location>
        <begin position="467"/>
        <end position="477"/>
    </location>
</feature>
<keyword evidence="1" id="KW-0378">Hydrolase</keyword>
<keyword evidence="2" id="KW-0624">Polysaccharide degradation</keyword>
<dbReference type="AlphaFoldDB" id="A0A9X3NPQ8"/>
<evidence type="ECO:0000256" key="2">
    <source>
        <dbReference type="ARBA" id="ARBA00023326"/>
    </source>
</evidence>
<dbReference type="GO" id="GO:0004622">
    <property type="term" value="F:phosphatidylcholine lysophospholipase activity"/>
    <property type="evidence" value="ECO:0007669"/>
    <property type="project" value="TreeGrafter"/>
</dbReference>
<dbReference type="SUPFAM" id="SSF49265">
    <property type="entry name" value="Fibronectin type III"/>
    <property type="match status" value="1"/>
</dbReference>
<dbReference type="InterPro" id="IPR013830">
    <property type="entry name" value="SGNH_hydro"/>
</dbReference>
<dbReference type="InterPro" id="IPR036514">
    <property type="entry name" value="SGNH_hydro_sf"/>
</dbReference>
<accession>A0A9X3NPQ8</accession>
<evidence type="ECO:0000259" key="5">
    <source>
        <dbReference type="PROSITE" id="PS50853"/>
    </source>
</evidence>
<dbReference type="GO" id="GO:0016798">
    <property type="term" value="F:hydrolase activity, acting on glycosyl bonds"/>
    <property type="evidence" value="ECO:0007669"/>
    <property type="project" value="UniProtKB-KW"/>
</dbReference>
<keyword evidence="1" id="KW-0326">Glycosidase</keyword>
<gene>
    <name evidence="6" type="ORF">LG943_23405</name>
</gene>
<dbReference type="SMART" id="SM00060">
    <property type="entry name" value="FN3"/>
    <property type="match status" value="1"/>
</dbReference>